<dbReference type="SUPFAM" id="SSF63829">
    <property type="entry name" value="Calcium-dependent phosphotriesterase"/>
    <property type="match status" value="1"/>
</dbReference>
<reference evidence="4 5" key="1">
    <citation type="submission" date="2018-06" db="EMBL/GenBank/DDBJ databases">
        <title>Extensive metabolic versatility and redundancy in microbially diverse, dynamic hydrothermal sediments.</title>
        <authorList>
            <person name="Dombrowski N."/>
            <person name="Teske A."/>
            <person name="Baker B.J."/>
        </authorList>
    </citation>
    <scope>NUCLEOTIDE SEQUENCE [LARGE SCALE GENOMIC DNA]</scope>
    <source>
        <strain evidence="4">B35_G9</strain>
    </source>
</reference>
<feature type="repeat" description="NHL" evidence="2">
    <location>
        <begin position="60"/>
        <end position="91"/>
    </location>
</feature>
<evidence type="ECO:0000256" key="1">
    <source>
        <dbReference type="ARBA" id="ARBA00022737"/>
    </source>
</evidence>
<gene>
    <name evidence="4" type="ORF">DRP44_08515</name>
</gene>
<evidence type="ECO:0000313" key="4">
    <source>
        <dbReference type="EMBL" id="RKX64312.1"/>
    </source>
</evidence>
<dbReference type="Pfam" id="PF01436">
    <property type="entry name" value="NHL"/>
    <property type="match status" value="1"/>
</dbReference>
<evidence type="ECO:0000256" key="3">
    <source>
        <dbReference type="SAM" id="SignalP"/>
    </source>
</evidence>
<sequence length="315" mass="35620">MEVSVNKRLMLTILFLSFSVSLFSQVNPDTLPEKYVKKVIIDAKWGNGLGEFGINLNSDPITAPGGISIDKNGDIYIVDMANHRIQHFDRNGKLSNIFKISAYPHIFGVINGIIYCGSAITDTLMIINSRLNTRIFTKIDIPVERNSVISGLVENGKLVILQPILQNNSVEERKWILSKINGSTAEFVKSRQRLSKSSKHDYDVEIKNIGRIKIKEGSKAYAVDKKGNNYYTEYISQGAQRFFIIIKVSKKGKILSIIELRKENTITSDGMVQNPVITSSGDIYYLYPTGELKIENWKKKFIPGKVQVIKWELQK</sequence>
<comment type="caution">
    <text evidence="4">The sequence shown here is derived from an EMBL/GenBank/DDBJ whole genome shotgun (WGS) entry which is preliminary data.</text>
</comment>
<dbReference type="InterPro" id="IPR011042">
    <property type="entry name" value="6-blade_b-propeller_TolB-like"/>
</dbReference>
<name>A0A660S472_UNCT6</name>
<dbReference type="EMBL" id="QNBC01000173">
    <property type="protein sequence ID" value="RKX64312.1"/>
    <property type="molecule type" value="Genomic_DNA"/>
</dbReference>
<proteinExistence type="predicted"/>
<dbReference type="Gene3D" id="2.120.10.30">
    <property type="entry name" value="TolB, C-terminal domain"/>
    <property type="match status" value="1"/>
</dbReference>
<keyword evidence="1" id="KW-0677">Repeat</keyword>
<feature type="signal peptide" evidence="3">
    <location>
        <begin position="1"/>
        <end position="26"/>
    </location>
</feature>
<dbReference type="InterPro" id="IPR001258">
    <property type="entry name" value="NHL_repeat"/>
</dbReference>
<protein>
    <recommendedName>
        <fullName evidence="6">6-bladed beta-propeller</fullName>
    </recommendedName>
</protein>
<feature type="chain" id="PRO_5024866116" description="6-bladed beta-propeller" evidence="3">
    <location>
        <begin position="27"/>
        <end position="315"/>
    </location>
</feature>
<dbReference type="Proteomes" id="UP000282321">
    <property type="component" value="Unassembled WGS sequence"/>
</dbReference>
<keyword evidence="3" id="KW-0732">Signal</keyword>
<evidence type="ECO:0000256" key="2">
    <source>
        <dbReference type="PROSITE-ProRule" id="PRU00504"/>
    </source>
</evidence>
<evidence type="ECO:0000313" key="5">
    <source>
        <dbReference type="Proteomes" id="UP000282321"/>
    </source>
</evidence>
<accession>A0A660S472</accession>
<dbReference type="PROSITE" id="PS51125">
    <property type="entry name" value="NHL"/>
    <property type="match status" value="1"/>
</dbReference>
<evidence type="ECO:0008006" key="6">
    <source>
        <dbReference type="Google" id="ProtNLM"/>
    </source>
</evidence>
<organism evidence="4 5">
    <name type="scientific">candidate division TA06 bacterium</name>
    <dbReference type="NCBI Taxonomy" id="2250710"/>
    <lineage>
        <taxon>Bacteria</taxon>
        <taxon>Bacteria division TA06</taxon>
    </lineage>
</organism>
<dbReference type="AlphaFoldDB" id="A0A660S472"/>